<keyword evidence="2" id="KW-0812">Transmembrane</keyword>
<evidence type="ECO:0008006" key="5">
    <source>
        <dbReference type="Google" id="ProtNLM"/>
    </source>
</evidence>
<feature type="region of interest" description="Disordered" evidence="1">
    <location>
        <begin position="1"/>
        <end position="21"/>
    </location>
</feature>
<reference evidence="3 4" key="1">
    <citation type="submission" date="2017-12" db="EMBL/GenBank/DDBJ databases">
        <title>Phylogenetic diversity of female urinary microbiome.</title>
        <authorList>
            <person name="Thomas-White K."/>
            <person name="Wolfe A.J."/>
        </authorList>
    </citation>
    <scope>NUCLEOTIDE SEQUENCE [LARGE SCALE GENOMIC DNA]</scope>
    <source>
        <strain evidence="3 4">UMB0250</strain>
    </source>
</reference>
<evidence type="ECO:0000313" key="4">
    <source>
        <dbReference type="Proteomes" id="UP000234545"/>
    </source>
</evidence>
<feature type="transmembrane region" description="Helical" evidence="2">
    <location>
        <begin position="88"/>
        <end position="108"/>
    </location>
</feature>
<name>A0A2I1I7P2_9ACTO</name>
<keyword evidence="2" id="KW-0472">Membrane</keyword>
<proteinExistence type="predicted"/>
<accession>A0A2I1I7P2</accession>
<comment type="caution">
    <text evidence="3">The sequence shown here is derived from an EMBL/GenBank/DDBJ whole genome shotgun (WGS) entry which is preliminary data.</text>
</comment>
<organism evidence="3 4">
    <name type="scientific">Schaalia turicensis</name>
    <dbReference type="NCBI Taxonomy" id="131111"/>
    <lineage>
        <taxon>Bacteria</taxon>
        <taxon>Bacillati</taxon>
        <taxon>Actinomycetota</taxon>
        <taxon>Actinomycetes</taxon>
        <taxon>Actinomycetales</taxon>
        <taxon>Actinomycetaceae</taxon>
        <taxon>Schaalia</taxon>
    </lineage>
</organism>
<dbReference type="EMBL" id="PKKJ01000001">
    <property type="protein sequence ID" value="PKY67168.1"/>
    <property type="molecule type" value="Genomic_DNA"/>
</dbReference>
<evidence type="ECO:0000313" key="3">
    <source>
        <dbReference type="EMBL" id="PKY67168.1"/>
    </source>
</evidence>
<dbReference type="AlphaFoldDB" id="A0A2I1I7P2"/>
<sequence>MLLNVKVSRSRRRAPAPKSAATGGRDIYFKLAWTGEQMPEGADAKTQAGITYTVKYKPTPAGANNSTTPTESPNTTNSGPRKIAKTGFNGGLVGGLGLLFLVAGVLAVRQKRS</sequence>
<keyword evidence="2" id="KW-1133">Transmembrane helix</keyword>
<dbReference type="Proteomes" id="UP000234545">
    <property type="component" value="Unassembled WGS sequence"/>
</dbReference>
<evidence type="ECO:0000256" key="2">
    <source>
        <dbReference type="SAM" id="Phobius"/>
    </source>
</evidence>
<gene>
    <name evidence="3" type="ORF">CYJ25_02760</name>
</gene>
<feature type="region of interest" description="Disordered" evidence="1">
    <location>
        <begin position="57"/>
        <end position="84"/>
    </location>
</feature>
<protein>
    <recommendedName>
        <fullName evidence="5">Gram-positive cocci surface proteins LPxTG domain-containing protein</fullName>
    </recommendedName>
</protein>
<feature type="compositionally biased region" description="Low complexity" evidence="1">
    <location>
        <begin position="64"/>
        <end position="80"/>
    </location>
</feature>
<evidence type="ECO:0000256" key="1">
    <source>
        <dbReference type="SAM" id="MobiDB-lite"/>
    </source>
</evidence>